<reference evidence="1" key="1">
    <citation type="submission" date="2018-02" db="EMBL/GenBank/DDBJ databases">
        <title>Rhizophora mucronata_Transcriptome.</title>
        <authorList>
            <person name="Meera S.P."/>
            <person name="Sreeshan A."/>
            <person name="Augustine A."/>
        </authorList>
    </citation>
    <scope>NUCLEOTIDE SEQUENCE</scope>
    <source>
        <tissue evidence="1">Leaf</tissue>
    </source>
</reference>
<dbReference type="AlphaFoldDB" id="A0A2P2QPQ2"/>
<organism evidence="1">
    <name type="scientific">Rhizophora mucronata</name>
    <name type="common">Asiatic mangrove</name>
    <dbReference type="NCBI Taxonomy" id="61149"/>
    <lineage>
        <taxon>Eukaryota</taxon>
        <taxon>Viridiplantae</taxon>
        <taxon>Streptophyta</taxon>
        <taxon>Embryophyta</taxon>
        <taxon>Tracheophyta</taxon>
        <taxon>Spermatophyta</taxon>
        <taxon>Magnoliopsida</taxon>
        <taxon>eudicotyledons</taxon>
        <taxon>Gunneridae</taxon>
        <taxon>Pentapetalae</taxon>
        <taxon>rosids</taxon>
        <taxon>fabids</taxon>
        <taxon>Malpighiales</taxon>
        <taxon>Rhizophoraceae</taxon>
        <taxon>Rhizophora</taxon>
    </lineage>
</organism>
<accession>A0A2P2QPQ2</accession>
<evidence type="ECO:0000313" key="1">
    <source>
        <dbReference type="EMBL" id="MBX68871.1"/>
    </source>
</evidence>
<dbReference type="EMBL" id="GGEC01088387">
    <property type="protein sequence ID" value="MBX68871.1"/>
    <property type="molecule type" value="Transcribed_RNA"/>
</dbReference>
<proteinExistence type="predicted"/>
<protein>
    <submittedName>
        <fullName evidence="1">Uncharacterized protein</fullName>
    </submittedName>
</protein>
<name>A0A2P2QPQ2_RHIMU</name>
<sequence length="75" mass="8113">MSRTSAAGDVSDGESSDEPSETYFVNLMKHTLTAQWAGSWCPCVLQGVGGGEYKGLKQLLFLLKFDVGRRCVGLL</sequence>